<sequence>MLTLPAGSVERKPQGKLKPKVFWLGSAMVASLLLYSKTTQQPKLVQLETSNQPAQYTAVVDRLADNYLVVAQQLTSTPGNNCYKRSLNDCLTLMKPEEVRSFESLPPQQAINSELKFLVFQVRVEALELAKERVSSSSRKLRLVQEKRHAG</sequence>
<reference evidence="2" key="1">
    <citation type="submission" date="2015-12" db="EMBL/GenBank/DDBJ databases">
        <authorList>
            <person name="Sencilo A."/>
            <person name="Bamford D.H."/>
            <person name="Roine E."/>
        </authorList>
    </citation>
    <scope>NUCLEOTIDE SEQUENCE [LARGE SCALE GENOMIC DNA]</scope>
</reference>
<gene>
    <name evidence="1" type="ORF">2AV2_118</name>
</gene>
<accession>A0A1L2BWZ6</accession>
<protein>
    <submittedName>
        <fullName evidence="1">Uncharacterized protein</fullName>
    </submittedName>
</protein>
<dbReference type="Proteomes" id="UP000225722">
    <property type="component" value="Segment"/>
</dbReference>
<name>A0A1L2BWZ6_9CAUD</name>
<keyword evidence="2" id="KW-1185">Reference proteome</keyword>
<proteinExistence type="predicted"/>
<evidence type="ECO:0000313" key="2">
    <source>
        <dbReference type="Proteomes" id="UP000225722"/>
    </source>
</evidence>
<organism evidence="1 2">
    <name type="scientific">Nodularia phage vB_NpeS-2AV2</name>
    <dbReference type="NCBI Taxonomy" id="1777122"/>
    <lineage>
        <taxon>Viruses</taxon>
        <taxon>Duplodnaviria</taxon>
        <taxon>Heunggongvirae</taxon>
        <taxon>Uroviricota</taxon>
        <taxon>Caudoviricetes</taxon>
        <taxon>Ravarandavirus</taxon>
        <taxon>Ravarandavirus rv2AV2</taxon>
    </lineage>
</organism>
<evidence type="ECO:0000313" key="1">
    <source>
        <dbReference type="EMBL" id="ALY07570.1"/>
    </source>
</evidence>
<dbReference type="EMBL" id="KU230356">
    <property type="protein sequence ID" value="ALY07570.1"/>
    <property type="molecule type" value="Genomic_DNA"/>
</dbReference>